<keyword evidence="2" id="KW-0812">Transmembrane</keyword>
<keyword evidence="2" id="KW-0472">Membrane</keyword>
<evidence type="ECO:0000256" key="1">
    <source>
        <dbReference type="SAM" id="MobiDB-lite"/>
    </source>
</evidence>
<dbReference type="EMBL" id="ACZI02000001">
    <property type="protein sequence ID" value="EFV11715.1"/>
    <property type="molecule type" value="Genomic_DNA"/>
</dbReference>
<organism evidence="4 5">
    <name type="scientific">Segniliparus rugosus (strain ATCC BAA-974 / DSM 45345 / CCUG 50838 / CIP 108380 / JCM 13579 / CDC 945)</name>
    <dbReference type="NCBI Taxonomy" id="679197"/>
    <lineage>
        <taxon>Bacteria</taxon>
        <taxon>Bacillati</taxon>
        <taxon>Actinomycetota</taxon>
        <taxon>Actinomycetes</taxon>
        <taxon>Mycobacteriales</taxon>
        <taxon>Segniliparaceae</taxon>
        <taxon>Segniliparus</taxon>
    </lineage>
</organism>
<evidence type="ECO:0000313" key="4">
    <source>
        <dbReference type="EMBL" id="EFV11715.1"/>
    </source>
</evidence>
<dbReference type="RefSeq" id="WP_007472423.1">
    <property type="nucleotide sequence ID" value="NZ_KI391953.1"/>
</dbReference>
<evidence type="ECO:0000313" key="5">
    <source>
        <dbReference type="Proteomes" id="UP000004816"/>
    </source>
</evidence>
<keyword evidence="5" id="KW-1185">Reference proteome</keyword>
<dbReference type="eggNOG" id="COG3170">
    <property type="taxonomic scope" value="Bacteria"/>
</dbReference>
<evidence type="ECO:0000256" key="3">
    <source>
        <dbReference type="SAM" id="SignalP"/>
    </source>
</evidence>
<accession>E5XVA2</accession>
<protein>
    <recommendedName>
        <fullName evidence="6">Glycoprotein</fullName>
    </recommendedName>
</protein>
<dbReference type="InterPro" id="IPR046112">
    <property type="entry name" value="DUF6049"/>
</dbReference>
<feature type="signal peptide" evidence="3">
    <location>
        <begin position="1"/>
        <end position="25"/>
    </location>
</feature>
<feature type="compositionally biased region" description="Basic and acidic residues" evidence="1">
    <location>
        <begin position="737"/>
        <end position="761"/>
    </location>
</feature>
<sequence length="769" mass="80686">MRSLGLIRVLAVLLCLVWTVLPASAEPQTRDRSPSFLRISLDPASLDMVTSGSDNAVVVSGEIENFSDRPVTEVEARLQRAPAVLDATQLGVSLAEPEETYDTLGPFQQVADRIPAHGKARFHLALPLRGQGDSLQIPNPGVYPMLVNVNGTPDSGVHARLDDLRFLLPVLGLPSTKGEAAQPAKIDHPTRLGIVVPLADHPRWAAGSVEGGGLVRLTDDELANELVPDGRLGVLVEGLDALRHAEEQTRRSLRQAICVAVDPDLLRTVNAMTGDYLVPGPQGGLVLGKGSAAARDWLAKLRSALVGQCVTALPFAHADLAALAQIGDPKLLKVAFDQAEDYVDNVLSVASVRDLMVAANTRIDKTTIEMLAAKGFHTVLTPRSTDRPEEGRSLGPGIAGVHFDSAISALLGDLGNRPGPSSPPGDPVAQRQSAVAAVLWPALQPSSPGQLPTTGGLELLVPPAVWSPSSADLDALVFAASIALQAGIAKPISWNPASGPRAFGGSASASSVRGIEVTEPKTLAKPLAGGLVDDVGQARGVIGELVEGVVDQPDDPITSERYEKGWEEQLLRVLSGGPSAAGAQGRMDELRAALDSATGSVRLVDPGKPYTLFTEQGSLPVVVRNGLPVSMRVQFTAKAPSGVEVSAIAPETVPAHGSRVLSLPAKVKAPKLSPVQIELQTISGLKLGNPVTVSVQSGRYTGLLAVITALIGGLLLTLMGLRLWRRLTGKGRPGGRLKPDEHDRKMAGLGFKERAMVESRHGALPPDED</sequence>
<evidence type="ECO:0000256" key="2">
    <source>
        <dbReference type="SAM" id="Phobius"/>
    </source>
</evidence>
<comment type="caution">
    <text evidence="4">The sequence shown here is derived from an EMBL/GenBank/DDBJ whole genome shotgun (WGS) entry which is preliminary data.</text>
</comment>
<dbReference type="AlphaFoldDB" id="E5XVA2"/>
<feature type="region of interest" description="Disordered" evidence="1">
    <location>
        <begin position="730"/>
        <end position="769"/>
    </location>
</feature>
<proteinExistence type="predicted"/>
<name>E5XVA2_SEGRC</name>
<keyword evidence="3" id="KW-0732">Signal</keyword>
<dbReference type="Pfam" id="PF19516">
    <property type="entry name" value="DUF6049"/>
    <property type="match status" value="2"/>
</dbReference>
<reference evidence="4 5" key="1">
    <citation type="journal article" date="2011" name="Stand. Genomic Sci.">
        <title>High quality draft genome sequence of Segniliparus rugosus CDC 945(T)= (ATCC BAA-974(T)).</title>
        <authorList>
            <person name="Earl A.M."/>
            <person name="Desjardins C.A."/>
            <person name="Fitzgerald M.G."/>
            <person name="Arachchi H.M."/>
            <person name="Zeng Q."/>
            <person name="Mehta T."/>
            <person name="Griggs A."/>
            <person name="Birren B.W."/>
            <person name="Toney N.C."/>
            <person name="Carr J."/>
            <person name="Posey J."/>
            <person name="Butler W.R."/>
        </authorList>
    </citation>
    <scope>NUCLEOTIDE SEQUENCE [LARGE SCALE GENOMIC DNA]</scope>
    <source>
        <strain evidence="5">ATCC BAA-974 / DSM 45345 / CCUG 50838 / CIP 108380 / JCM 13579 / CDC 945</strain>
    </source>
</reference>
<dbReference type="STRING" id="679197.HMPREF9336_03424"/>
<feature type="chain" id="PRO_5003202998" description="Glycoprotein" evidence="3">
    <location>
        <begin position="26"/>
        <end position="769"/>
    </location>
</feature>
<keyword evidence="2" id="KW-1133">Transmembrane helix</keyword>
<dbReference type="OrthoDB" id="3797035at2"/>
<dbReference type="HOGENOM" id="CLU_017917_0_0_11"/>
<dbReference type="Proteomes" id="UP000004816">
    <property type="component" value="Unassembled WGS sequence"/>
</dbReference>
<evidence type="ECO:0008006" key="6">
    <source>
        <dbReference type="Google" id="ProtNLM"/>
    </source>
</evidence>
<gene>
    <name evidence="4" type="ORF">HMPREF9336_03424</name>
</gene>
<feature type="transmembrane region" description="Helical" evidence="2">
    <location>
        <begin position="700"/>
        <end position="724"/>
    </location>
</feature>